<keyword evidence="4 12" id="KW-0812">Transmembrane</keyword>
<feature type="domain" description="Ion transport" evidence="13">
    <location>
        <begin position="28"/>
        <end position="251"/>
    </location>
</feature>
<dbReference type="Gene3D" id="1.10.287.70">
    <property type="match status" value="1"/>
</dbReference>
<keyword evidence="2" id="KW-0813">Transport</keyword>
<feature type="transmembrane region" description="Helical" evidence="12">
    <location>
        <begin position="104"/>
        <end position="125"/>
    </location>
</feature>
<dbReference type="EMBL" id="JAXAFO010000004">
    <property type="protein sequence ID" value="MDX6848367.1"/>
    <property type="molecule type" value="Genomic_DNA"/>
</dbReference>
<proteinExistence type="predicted"/>
<keyword evidence="6" id="KW-0851">Voltage-gated channel</keyword>
<accession>A0ABU4RU01</accession>
<evidence type="ECO:0000256" key="6">
    <source>
        <dbReference type="ARBA" id="ARBA00022882"/>
    </source>
</evidence>
<comment type="subcellular location">
    <subcellularLocation>
        <location evidence="1">Membrane</location>
        <topology evidence="1">Multi-pass membrane protein</topology>
    </subcellularLocation>
</comment>
<dbReference type="InterPro" id="IPR005821">
    <property type="entry name" value="Ion_trans_dom"/>
</dbReference>
<keyword evidence="7" id="KW-0630">Potassium</keyword>
<evidence type="ECO:0000256" key="10">
    <source>
        <dbReference type="ARBA" id="ARBA00023136"/>
    </source>
</evidence>
<dbReference type="PRINTS" id="PR00169">
    <property type="entry name" value="KCHANNEL"/>
</dbReference>
<protein>
    <submittedName>
        <fullName evidence="14">Ion transporter</fullName>
    </submittedName>
</protein>
<keyword evidence="8 12" id="KW-1133">Transmembrane helix</keyword>
<sequence>MKRSKIGQFRAALYVQLEPKAWGYGLSPLNWIICVLILLSFITAVLETEPTVSAGYETVMRWLELGFSLVFLCEYVARLWCCVESRQYKSALLGRLRYSMTPAALLDLVAVLPLLMGLLGVQTLLLRFVRLLRIVRLAKFGKFSRAMHHVVLAISSRRYELSISMAIAVSMILLASILLYLVEGDVQPEAFGSIPRALWWSVITFTTVGYGDVYPITNLGKFFAGLTAIASIGLVAMPTGILASAFSDAMQKGRVEEKKYGLYSSKNSKID</sequence>
<evidence type="ECO:0000256" key="7">
    <source>
        <dbReference type="ARBA" id="ARBA00022958"/>
    </source>
</evidence>
<feature type="transmembrane region" description="Helical" evidence="12">
    <location>
        <begin position="65"/>
        <end position="83"/>
    </location>
</feature>
<keyword evidence="11" id="KW-0407">Ion channel</keyword>
<evidence type="ECO:0000313" key="14">
    <source>
        <dbReference type="EMBL" id="MDX6848367.1"/>
    </source>
</evidence>
<keyword evidence="5" id="KW-0631">Potassium channel</keyword>
<evidence type="ECO:0000256" key="2">
    <source>
        <dbReference type="ARBA" id="ARBA00022448"/>
    </source>
</evidence>
<keyword evidence="9" id="KW-0406">Ion transport</keyword>
<evidence type="ECO:0000256" key="5">
    <source>
        <dbReference type="ARBA" id="ARBA00022826"/>
    </source>
</evidence>
<evidence type="ECO:0000256" key="3">
    <source>
        <dbReference type="ARBA" id="ARBA00022538"/>
    </source>
</evidence>
<dbReference type="Pfam" id="PF00520">
    <property type="entry name" value="Ion_trans"/>
    <property type="match status" value="1"/>
</dbReference>
<dbReference type="InterPro" id="IPR027359">
    <property type="entry name" value="Volt_channel_dom_sf"/>
</dbReference>
<dbReference type="InterPro" id="IPR028325">
    <property type="entry name" value="VG_K_chnl"/>
</dbReference>
<evidence type="ECO:0000256" key="9">
    <source>
        <dbReference type="ARBA" id="ARBA00023065"/>
    </source>
</evidence>
<keyword evidence="10 12" id="KW-0472">Membrane</keyword>
<dbReference type="SUPFAM" id="SSF81324">
    <property type="entry name" value="Voltage-gated potassium channels"/>
    <property type="match status" value="1"/>
</dbReference>
<feature type="transmembrane region" description="Helical" evidence="12">
    <location>
        <begin position="21"/>
        <end position="45"/>
    </location>
</feature>
<dbReference type="RefSeq" id="WP_302721213.1">
    <property type="nucleotide sequence ID" value="NZ_JAULRU010000264.1"/>
</dbReference>
<dbReference type="Proteomes" id="UP001273505">
    <property type="component" value="Unassembled WGS sequence"/>
</dbReference>
<gene>
    <name evidence="14" type="ORF">SCD92_03280</name>
</gene>
<feature type="transmembrane region" description="Helical" evidence="12">
    <location>
        <begin position="194"/>
        <end position="216"/>
    </location>
</feature>
<dbReference type="PANTHER" id="PTHR11537:SF254">
    <property type="entry name" value="POTASSIUM VOLTAGE-GATED CHANNEL PROTEIN SHAB"/>
    <property type="match status" value="1"/>
</dbReference>
<feature type="transmembrane region" description="Helical" evidence="12">
    <location>
        <begin position="222"/>
        <end position="246"/>
    </location>
</feature>
<keyword evidence="3" id="KW-0633">Potassium transport</keyword>
<evidence type="ECO:0000256" key="1">
    <source>
        <dbReference type="ARBA" id="ARBA00004141"/>
    </source>
</evidence>
<feature type="transmembrane region" description="Helical" evidence="12">
    <location>
        <begin position="161"/>
        <end position="182"/>
    </location>
</feature>
<evidence type="ECO:0000256" key="8">
    <source>
        <dbReference type="ARBA" id="ARBA00022989"/>
    </source>
</evidence>
<reference evidence="14 15" key="1">
    <citation type="submission" date="2023-11" db="EMBL/GenBank/DDBJ databases">
        <title>Gilvimarinus fulvus sp. nov., isolated from the surface of Kelp.</title>
        <authorList>
            <person name="Sun Y.Y."/>
            <person name="Gong Y."/>
            <person name="Du Z.J."/>
        </authorList>
    </citation>
    <scope>NUCLEOTIDE SEQUENCE [LARGE SCALE GENOMIC DNA]</scope>
    <source>
        <strain evidence="14 15">SDUM040013</strain>
    </source>
</reference>
<name>A0ABU4RU01_9GAMM</name>
<evidence type="ECO:0000259" key="13">
    <source>
        <dbReference type="Pfam" id="PF00520"/>
    </source>
</evidence>
<evidence type="ECO:0000256" key="12">
    <source>
        <dbReference type="SAM" id="Phobius"/>
    </source>
</evidence>
<evidence type="ECO:0000256" key="11">
    <source>
        <dbReference type="ARBA" id="ARBA00023303"/>
    </source>
</evidence>
<evidence type="ECO:0000313" key="15">
    <source>
        <dbReference type="Proteomes" id="UP001273505"/>
    </source>
</evidence>
<dbReference type="Gene3D" id="1.20.120.350">
    <property type="entry name" value="Voltage-gated potassium channels. Chain C"/>
    <property type="match status" value="1"/>
</dbReference>
<dbReference type="PANTHER" id="PTHR11537">
    <property type="entry name" value="VOLTAGE-GATED POTASSIUM CHANNEL"/>
    <property type="match status" value="1"/>
</dbReference>
<comment type="caution">
    <text evidence="14">The sequence shown here is derived from an EMBL/GenBank/DDBJ whole genome shotgun (WGS) entry which is preliminary data.</text>
</comment>
<keyword evidence="15" id="KW-1185">Reference proteome</keyword>
<evidence type="ECO:0000256" key="4">
    <source>
        <dbReference type="ARBA" id="ARBA00022692"/>
    </source>
</evidence>
<organism evidence="14 15">
    <name type="scientific">Gilvimarinus gilvus</name>
    <dbReference type="NCBI Taxonomy" id="3058038"/>
    <lineage>
        <taxon>Bacteria</taxon>
        <taxon>Pseudomonadati</taxon>
        <taxon>Pseudomonadota</taxon>
        <taxon>Gammaproteobacteria</taxon>
        <taxon>Cellvibrionales</taxon>
        <taxon>Cellvibrionaceae</taxon>
        <taxon>Gilvimarinus</taxon>
    </lineage>
</organism>